<evidence type="ECO:0000313" key="2">
    <source>
        <dbReference type="Proteomes" id="UP000181981"/>
    </source>
</evidence>
<sequence length="34" mass="3708">KTLLTFAAALREAMFIERMGLGTAEDEPGVGQKR</sequence>
<proteinExistence type="predicted"/>
<dbReference type="Proteomes" id="UP000181981">
    <property type="component" value="Unassembled WGS sequence"/>
</dbReference>
<dbReference type="EMBL" id="FOHT01000069">
    <property type="protein sequence ID" value="SEU16515.1"/>
    <property type="molecule type" value="Genomic_DNA"/>
</dbReference>
<organism evidence="1 2">
    <name type="scientific">Draconibacterium orientale</name>
    <dbReference type="NCBI Taxonomy" id="1168034"/>
    <lineage>
        <taxon>Bacteria</taxon>
        <taxon>Pseudomonadati</taxon>
        <taxon>Bacteroidota</taxon>
        <taxon>Bacteroidia</taxon>
        <taxon>Marinilabiliales</taxon>
        <taxon>Prolixibacteraceae</taxon>
        <taxon>Draconibacterium</taxon>
    </lineage>
</organism>
<feature type="non-terminal residue" evidence="1">
    <location>
        <position position="1"/>
    </location>
</feature>
<protein>
    <submittedName>
        <fullName evidence="1">Uncharacterized protein</fullName>
    </submittedName>
</protein>
<reference evidence="1 2" key="1">
    <citation type="submission" date="2016-10" db="EMBL/GenBank/DDBJ databases">
        <authorList>
            <person name="de Groot N.N."/>
        </authorList>
    </citation>
    <scope>NUCLEOTIDE SEQUENCE [LARGE SCALE GENOMIC DNA]</scope>
    <source>
        <strain evidence="1 2">DSM 25947</strain>
    </source>
</reference>
<dbReference type="AlphaFoldDB" id="A0A1I0K101"/>
<gene>
    <name evidence="1" type="ORF">SAMN05444285_1691</name>
</gene>
<evidence type="ECO:0000313" key="1">
    <source>
        <dbReference type="EMBL" id="SEU16515.1"/>
    </source>
</evidence>
<accession>A0A1I0K101</accession>
<name>A0A1I0K101_9BACT</name>